<dbReference type="GO" id="GO:0003677">
    <property type="term" value="F:DNA binding"/>
    <property type="evidence" value="ECO:0007669"/>
    <property type="project" value="UniProtKB-KW"/>
</dbReference>
<evidence type="ECO:0000256" key="1">
    <source>
        <dbReference type="ARBA" id="ARBA00023015"/>
    </source>
</evidence>
<evidence type="ECO:0000313" key="6">
    <source>
        <dbReference type="EMBL" id="SKA16933.1"/>
    </source>
</evidence>
<proteinExistence type="predicted"/>
<dbReference type="InterPro" id="IPR047640">
    <property type="entry name" value="RpiR-like"/>
</dbReference>
<protein>
    <submittedName>
        <fullName evidence="6">Transcriptional regulator, RpiR family</fullName>
    </submittedName>
</protein>
<dbReference type="GO" id="GO:0003700">
    <property type="term" value="F:DNA-binding transcription factor activity"/>
    <property type="evidence" value="ECO:0007669"/>
    <property type="project" value="InterPro"/>
</dbReference>
<evidence type="ECO:0000259" key="4">
    <source>
        <dbReference type="PROSITE" id="PS51071"/>
    </source>
</evidence>
<gene>
    <name evidence="6" type="ORF">SAMN05428963_10761</name>
</gene>
<dbReference type="GO" id="GO:0097367">
    <property type="term" value="F:carbohydrate derivative binding"/>
    <property type="evidence" value="ECO:0007669"/>
    <property type="project" value="InterPro"/>
</dbReference>
<dbReference type="Gene3D" id="1.10.10.10">
    <property type="entry name" value="Winged helix-like DNA-binding domain superfamily/Winged helix DNA-binding domain"/>
    <property type="match status" value="1"/>
</dbReference>
<dbReference type="OrthoDB" id="9814005at2"/>
<sequence length="281" mass="30144">MVVVADEDASPQDFDSLRALILARHGTLPKRLAQVARFAVENPEEVAFGTAASIAKAAHVQPSTLVRLGQSLGYQGFTDLQAVFRQRLKVQNSSYEERLAHAKSMIPDNTSATHVLAVGILEAAVQSIEQALPKLDPEALEAATTVLAEADTIYLLAQRRSFPVASYLAYIFGKLKMRACIVGSAQGGEETVLELARPQDAAIAISFTPYASATVDWVQILANRDVPVVGITDSVFSPVARLSKVWLEIAESDFEGFRSLGATMALSVALAVAAANKRRGH</sequence>
<dbReference type="SUPFAM" id="SSF46689">
    <property type="entry name" value="Homeodomain-like"/>
    <property type="match status" value="1"/>
</dbReference>
<reference evidence="7" key="1">
    <citation type="submission" date="2017-02" db="EMBL/GenBank/DDBJ databases">
        <authorList>
            <person name="Varghese N."/>
            <person name="Submissions S."/>
        </authorList>
    </citation>
    <scope>NUCLEOTIDE SEQUENCE [LARGE SCALE GENOMIC DNA]</scope>
    <source>
        <strain evidence="7">USBA 369</strain>
    </source>
</reference>
<evidence type="ECO:0000313" key="7">
    <source>
        <dbReference type="Proteomes" id="UP000190135"/>
    </source>
</evidence>
<name>A0A1T4RLW5_9HYPH</name>
<dbReference type="InterPro" id="IPR000281">
    <property type="entry name" value="HTH_RpiR"/>
</dbReference>
<dbReference type="AlphaFoldDB" id="A0A1T4RLW5"/>
<keyword evidence="1" id="KW-0805">Transcription regulation</keyword>
<feature type="domain" description="SIS" evidence="5">
    <location>
        <begin position="143"/>
        <end position="281"/>
    </location>
</feature>
<dbReference type="PANTHER" id="PTHR30514:SF20">
    <property type="entry name" value="TRANSCRIPTIONAL REGULATOR"/>
    <property type="match status" value="1"/>
</dbReference>
<dbReference type="SUPFAM" id="SSF53697">
    <property type="entry name" value="SIS domain"/>
    <property type="match status" value="1"/>
</dbReference>
<accession>A0A1T4RLW5</accession>
<dbReference type="InterPro" id="IPR036388">
    <property type="entry name" value="WH-like_DNA-bd_sf"/>
</dbReference>
<evidence type="ECO:0000256" key="2">
    <source>
        <dbReference type="ARBA" id="ARBA00023125"/>
    </source>
</evidence>
<dbReference type="Pfam" id="PF01380">
    <property type="entry name" value="SIS"/>
    <property type="match status" value="1"/>
</dbReference>
<feature type="domain" description="HTH rpiR-type" evidence="4">
    <location>
        <begin position="15"/>
        <end position="91"/>
    </location>
</feature>
<dbReference type="Proteomes" id="UP000190135">
    <property type="component" value="Unassembled WGS sequence"/>
</dbReference>
<keyword evidence="3" id="KW-0804">Transcription</keyword>
<dbReference type="RefSeq" id="WP_078708571.1">
    <property type="nucleotide sequence ID" value="NZ_FUXL01000007.1"/>
</dbReference>
<dbReference type="CDD" id="cd05013">
    <property type="entry name" value="SIS_RpiR"/>
    <property type="match status" value="1"/>
</dbReference>
<dbReference type="PROSITE" id="PS51464">
    <property type="entry name" value="SIS"/>
    <property type="match status" value="1"/>
</dbReference>
<organism evidence="6 7">
    <name type="scientific">Consotaella salsifontis</name>
    <dbReference type="NCBI Taxonomy" id="1365950"/>
    <lineage>
        <taxon>Bacteria</taxon>
        <taxon>Pseudomonadati</taxon>
        <taxon>Pseudomonadota</taxon>
        <taxon>Alphaproteobacteria</taxon>
        <taxon>Hyphomicrobiales</taxon>
        <taxon>Aurantimonadaceae</taxon>
        <taxon>Consotaella</taxon>
    </lineage>
</organism>
<dbReference type="EMBL" id="FUXL01000007">
    <property type="protein sequence ID" value="SKA16933.1"/>
    <property type="molecule type" value="Genomic_DNA"/>
</dbReference>
<evidence type="ECO:0000259" key="5">
    <source>
        <dbReference type="PROSITE" id="PS51464"/>
    </source>
</evidence>
<dbReference type="PROSITE" id="PS51071">
    <property type="entry name" value="HTH_RPIR"/>
    <property type="match status" value="1"/>
</dbReference>
<dbReference type="Pfam" id="PF01418">
    <property type="entry name" value="HTH_6"/>
    <property type="match status" value="1"/>
</dbReference>
<dbReference type="InterPro" id="IPR009057">
    <property type="entry name" value="Homeodomain-like_sf"/>
</dbReference>
<dbReference type="InterPro" id="IPR046348">
    <property type="entry name" value="SIS_dom_sf"/>
</dbReference>
<dbReference type="InterPro" id="IPR001347">
    <property type="entry name" value="SIS_dom"/>
</dbReference>
<dbReference type="STRING" id="1365950.SAMN05428963_10761"/>
<dbReference type="GO" id="GO:1901135">
    <property type="term" value="P:carbohydrate derivative metabolic process"/>
    <property type="evidence" value="ECO:0007669"/>
    <property type="project" value="InterPro"/>
</dbReference>
<dbReference type="PANTHER" id="PTHR30514">
    <property type="entry name" value="GLUCOKINASE"/>
    <property type="match status" value="1"/>
</dbReference>
<evidence type="ECO:0000256" key="3">
    <source>
        <dbReference type="ARBA" id="ARBA00023163"/>
    </source>
</evidence>
<keyword evidence="2" id="KW-0238">DNA-binding</keyword>
<dbReference type="InterPro" id="IPR035472">
    <property type="entry name" value="RpiR-like_SIS"/>
</dbReference>
<dbReference type="Gene3D" id="3.40.50.10490">
    <property type="entry name" value="Glucose-6-phosphate isomerase like protein, domain 1"/>
    <property type="match status" value="1"/>
</dbReference>
<keyword evidence="7" id="KW-1185">Reference proteome</keyword>